<keyword evidence="1" id="KW-0489">Methyltransferase</keyword>
<evidence type="ECO:0000313" key="1">
    <source>
        <dbReference type="EMBL" id="CCI54052.1"/>
    </source>
</evidence>
<gene>
    <name evidence="1" type="ORF">BN13_570002</name>
</gene>
<dbReference type="EMBL" id="CAJC01000169">
    <property type="protein sequence ID" value="CCI54052.1"/>
    <property type="molecule type" value="Genomic_DNA"/>
</dbReference>
<dbReference type="SUPFAM" id="SSF53335">
    <property type="entry name" value="S-adenosyl-L-methionine-dependent methyltransferases"/>
    <property type="match status" value="1"/>
</dbReference>
<reference evidence="1 2" key="1">
    <citation type="journal article" date="2013" name="ISME J.">
        <title>A metabolic model for members of the genus Tetrasphaera involved in enhanced biological phosphorus removal.</title>
        <authorList>
            <person name="Kristiansen R."/>
            <person name="Nguyen H.T.T."/>
            <person name="Saunders A.M."/>
            <person name="Nielsen J.L."/>
            <person name="Wimmer R."/>
            <person name="Le V.Q."/>
            <person name="McIlroy S.J."/>
            <person name="Petrovski S."/>
            <person name="Seviour R.J."/>
            <person name="Calteau A."/>
            <person name="Nielsen K.L."/>
            <person name="Nielsen P.H."/>
        </authorList>
    </citation>
    <scope>NUCLEOTIDE SEQUENCE [LARGE SCALE GENOMIC DNA]</scope>
    <source>
        <strain evidence="1 2">Ben 74</strain>
    </source>
</reference>
<organism evidence="1 2">
    <name type="scientific">Nostocoides jenkinsii Ben 74</name>
    <dbReference type="NCBI Taxonomy" id="1193518"/>
    <lineage>
        <taxon>Bacteria</taxon>
        <taxon>Bacillati</taxon>
        <taxon>Actinomycetota</taxon>
        <taxon>Actinomycetes</taxon>
        <taxon>Micrococcales</taxon>
        <taxon>Intrasporangiaceae</taxon>
        <taxon>Nostocoides</taxon>
    </lineage>
</organism>
<name>A0A077MFL6_9MICO</name>
<dbReference type="GO" id="GO:0032259">
    <property type="term" value="P:methylation"/>
    <property type="evidence" value="ECO:0007669"/>
    <property type="project" value="UniProtKB-KW"/>
</dbReference>
<dbReference type="AlphaFoldDB" id="A0A077MFL6"/>
<dbReference type="Proteomes" id="UP000035720">
    <property type="component" value="Unassembled WGS sequence"/>
</dbReference>
<evidence type="ECO:0000313" key="2">
    <source>
        <dbReference type="Proteomes" id="UP000035720"/>
    </source>
</evidence>
<sequence>MARVIRPGGVAVVIDNDATTSTFGEWFAQSHPGYDALAVERFWRRAGFTRERLLTSWQARDRAEFQALVRIEFEPAAADRILAEHAGSTVDYAVNVWWRRY</sequence>
<dbReference type="GO" id="GO:0008168">
    <property type="term" value="F:methyltransferase activity"/>
    <property type="evidence" value="ECO:0007669"/>
    <property type="project" value="UniProtKB-KW"/>
</dbReference>
<keyword evidence="2" id="KW-1185">Reference proteome</keyword>
<protein>
    <submittedName>
        <fullName evidence="1">Methyltransferase type 11</fullName>
    </submittedName>
</protein>
<proteinExistence type="predicted"/>
<dbReference type="STRING" id="1193518.BN13_570002"/>
<dbReference type="InterPro" id="IPR029063">
    <property type="entry name" value="SAM-dependent_MTases_sf"/>
</dbReference>
<comment type="caution">
    <text evidence="1">The sequence shown here is derived from an EMBL/GenBank/DDBJ whole genome shotgun (WGS) entry which is preliminary data.</text>
</comment>
<accession>A0A077MFL6</accession>
<keyword evidence="1" id="KW-0808">Transferase</keyword>